<evidence type="ECO:0000313" key="6">
    <source>
        <dbReference type="Proteomes" id="UP000232891"/>
    </source>
</evidence>
<dbReference type="EMBL" id="PHHD01000001">
    <property type="protein sequence ID" value="PKA78929.1"/>
    <property type="molecule type" value="Genomic_DNA"/>
</dbReference>
<dbReference type="InterPro" id="IPR050708">
    <property type="entry name" value="T6SS_VgrG/RHS"/>
</dbReference>
<dbReference type="PRINTS" id="PR00394">
    <property type="entry name" value="RHSPROTEIN"/>
</dbReference>
<dbReference type="InterPro" id="IPR045351">
    <property type="entry name" value="DUF6531"/>
</dbReference>
<feature type="domain" description="Teneurin-like YD-shell" evidence="4">
    <location>
        <begin position="713"/>
        <end position="912"/>
    </location>
</feature>
<comment type="caution">
    <text evidence="5">The sequence shown here is derived from an EMBL/GenBank/DDBJ whole genome shotgun (WGS) entry which is preliminary data.</text>
</comment>
<dbReference type="Pfam" id="PF05593">
    <property type="entry name" value="RHS_repeat"/>
    <property type="match status" value="1"/>
</dbReference>
<dbReference type="InterPro" id="IPR056823">
    <property type="entry name" value="TEN-like_YD-shell"/>
</dbReference>
<feature type="domain" description="DUF6531" evidence="3">
    <location>
        <begin position="399"/>
        <end position="472"/>
    </location>
</feature>
<proteinExistence type="predicted"/>
<dbReference type="Pfam" id="PF15657">
    <property type="entry name" value="Tox-HNH-EHHH"/>
    <property type="match status" value="1"/>
</dbReference>
<name>A0ABX4QQ08_PSETO</name>
<dbReference type="RefSeq" id="WP_100831528.1">
    <property type="nucleotide sequence ID" value="NZ_PHHD01000001.1"/>
</dbReference>
<accession>A0ABX4QQ08</accession>
<dbReference type="Pfam" id="PF25023">
    <property type="entry name" value="TEN_YD-shell"/>
    <property type="match status" value="3"/>
</dbReference>
<dbReference type="Pfam" id="PF20148">
    <property type="entry name" value="DUF6531"/>
    <property type="match status" value="1"/>
</dbReference>
<reference evidence="5 6" key="1">
    <citation type="submission" date="2017-11" db="EMBL/GenBank/DDBJ databases">
        <title>Genome sequencing of a diverse group of Pseudomonas species.</title>
        <authorList>
            <person name="Loper J."/>
        </authorList>
    </citation>
    <scope>NUCLEOTIDE SEQUENCE [LARGE SCALE GENOMIC DNA]</scope>
    <source>
        <strain evidence="5 6">NCPPB 2192</strain>
    </source>
</reference>
<dbReference type="InterPro" id="IPR028048">
    <property type="entry name" value="Tox-HNH-EHHH"/>
</dbReference>
<dbReference type="SUPFAM" id="SSF101898">
    <property type="entry name" value="NHL repeat"/>
    <property type="match status" value="1"/>
</dbReference>
<protein>
    <submittedName>
        <fullName evidence="5">RHS repeat-associated protein</fullName>
    </submittedName>
</protein>
<dbReference type="InterPro" id="IPR022385">
    <property type="entry name" value="Rhs_assc_core"/>
</dbReference>
<keyword evidence="1" id="KW-0677">Repeat</keyword>
<dbReference type="PANTHER" id="PTHR32305">
    <property type="match status" value="1"/>
</dbReference>
<dbReference type="InterPro" id="IPR006530">
    <property type="entry name" value="YD"/>
</dbReference>
<evidence type="ECO:0000259" key="4">
    <source>
        <dbReference type="Pfam" id="PF25023"/>
    </source>
</evidence>
<dbReference type="NCBIfam" id="TIGR01643">
    <property type="entry name" value="YD_repeat_2x"/>
    <property type="match status" value="8"/>
</dbReference>
<feature type="domain" description="Teneurin-like YD-shell" evidence="4">
    <location>
        <begin position="969"/>
        <end position="1062"/>
    </location>
</feature>
<dbReference type="Proteomes" id="UP000232891">
    <property type="component" value="Unassembled WGS sequence"/>
</dbReference>
<dbReference type="InterPro" id="IPR031325">
    <property type="entry name" value="RHS_repeat"/>
</dbReference>
<evidence type="ECO:0000256" key="1">
    <source>
        <dbReference type="ARBA" id="ARBA00022737"/>
    </source>
</evidence>
<evidence type="ECO:0000259" key="3">
    <source>
        <dbReference type="Pfam" id="PF20148"/>
    </source>
</evidence>
<sequence>MTHAPHITFIEHELNGFHQSLAVYRQQLGAWYSRALDSASHAADLPSLLGIERVLRVGDSQTSVSATDPNFVGTVVMCPLGGELKIESTFESVYDVPIGSIPVEVIDLDDGSSTLVMLDEHGKGSHHCAAGKRYQVRVQGGVSEQQVDALFASYAGLTADLEQWLREQWKDFKPYWQQSTASAIGSGVLAGSWAAIKEVWDSIRLVQAILEDPLKFGEQLGDQAAKLAQIATDAPQVMEKAMLLASDEAALYLMVRTAMLWLDALPPGEMAEVGAGFVVSLLIDLVIGAVLTLALPAAGVAYLGLRLVKLGARILEAAVGFVRNLLGILTKFMQAVDRYKAVAVRGVVGGLKQGTMQMRWRARQNAVLKQKEHVDDVPASGKNPAGDAAAPADKTVTHGCPVSMVTGEELLTLTDGTLDGILPFEWTRLYRTSAVDIDCGLGFGWSHSLAHRLVVAGDSVVWTDHENRITEFPLPTVSRPAITNSLAEAAIYLGSSPDELVLAQDARFYHFRDGALTAISDAYDNRLQVLRGYSGRVERLDNGIGRSLFLRYKHGRIVAVEYQIQRAEGPGEFVWRTEQTVVSYAYDDAGRLVSATNAAGESEVYRYDDQHVILERQLAGGASFFWAWERSGKAARCVRHWASFSQMDTRYAWGDDGQVTVHNADGSTEVYVHDSRARLVQRIDPDGAEHFKSYDDKGRLTVEQDPLGAVTAYQYDDAGRLVALFPGDDEPTSYEHDNGFVRVVRRGEAAWKYERNDQGDVTRKIDPDGSVTDYSYNKYGQLTGVWYPDHSCHRLVWNERGQLVEEQLPNGGVRRYRYDDLGRQVGREDEYGALTQYQLDSVGRLVRVVLPGGTTREYSYNPYGKITAERDELGHVTRYEYGDGLHLISRRINSDGTQVKYRYDNTRLLLTEIENEVGETYRLNYHPNGLIQQETGFDGQRTAYVYDLNGNLQEKTEHGDDGSQLVTRYTRDHAGRLVRKTLPDGKTVDYTYDRQGNLLGVNDGHWALAYEYDSQNRLTAEHQGWGTLRYGYDACGQLKNLRLPDNNRLTFHHGKGGDLSTVGLNGAPLTSHLFKAGRERQRQQGQLISHYGYDEQNRLHAHAVTQQRHDVYERHYHYDKTGNLSRILDTRKGERRYQYDPLARLTRVDHTQDGQERFGHDPAGNLLMQDRPGPDIVAGNRLAIQGDHHYDYDAFGNLIRERRGKDHKLVTEYRYDCQHRLIGITRPDGQTASYRYDPFGRRISKTVDGKTTEFFWQGDKLIAEHHADRHRSYIYEPDSFRPLALLDGFGPKATQPFYYQLDHLGTPQELTAPNGEIVWSAHYKAYGKISRLDASKIDNPLRFQGQYFDPKSGLHYNRHRYYNPDLGRYLTPDPVKLAGGINAYQYVPNPTRWVDPLGLNANCPGLGNKSPTCAKHKEPAAPQISRKGAFREAKRDANIPMSQQPDVLIDSDSGLGKQYEIVKMTDINGRKTLNSYGKPINTRQYQYTRADGSIVLIQDHSAGHKFGAKDGQGDQGAHFNLRPIDTPRTGKIPGTKDHYLFKEKK</sequence>
<dbReference type="GeneID" id="55849101"/>
<gene>
    <name evidence="5" type="ORF">ATI14_6094</name>
</gene>
<feature type="domain" description="HNH/Endo VII superfamily nuclease toxins" evidence="2">
    <location>
        <begin position="1472"/>
        <end position="1541"/>
    </location>
</feature>
<dbReference type="PANTHER" id="PTHR32305:SF15">
    <property type="entry name" value="PROTEIN RHSA-RELATED"/>
    <property type="match status" value="1"/>
</dbReference>
<dbReference type="NCBIfam" id="TIGR03696">
    <property type="entry name" value="Rhs_assc_core"/>
    <property type="match status" value="1"/>
</dbReference>
<evidence type="ECO:0000259" key="2">
    <source>
        <dbReference type="Pfam" id="PF15657"/>
    </source>
</evidence>
<organism evidence="5 6">
    <name type="scientific">Pseudomonas tolaasii NCPPB 2192</name>
    <dbReference type="NCBI Taxonomy" id="564423"/>
    <lineage>
        <taxon>Bacteria</taxon>
        <taxon>Pseudomonadati</taxon>
        <taxon>Pseudomonadota</taxon>
        <taxon>Gammaproteobacteria</taxon>
        <taxon>Pseudomonadales</taxon>
        <taxon>Pseudomonadaceae</taxon>
        <taxon>Pseudomonas</taxon>
    </lineage>
</organism>
<dbReference type="Gene3D" id="2.180.10.10">
    <property type="entry name" value="RHS repeat-associated core"/>
    <property type="match status" value="3"/>
</dbReference>
<evidence type="ECO:0000313" key="5">
    <source>
        <dbReference type="EMBL" id="PKA78929.1"/>
    </source>
</evidence>
<keyword evidence="6" id="KW-1185">Reference proteome</keyword>
<feature type="domain" description="Teneurin-like YD-shell" evidence="4">
    <location>
        <begin position="1084"/>
        <end position="1373"/>
    </location>
</feature>